<protein>
    <recommendedName>
        <fullName evidence="2">A-kinase anchor protein 7-like phosphoesterase domain-containing protein</fullName>
    </recommendedName>
</protein>
<dbReference type="GO" id="GO:0005634">
    <property type="term" value="C:nucleus"/>
    <property type="evidence" value="ECO:0007669"/>
    <property type="project" value="TreeGrafter"/>
</dbReference>
<evidence type="ECO:0000259" key="2">
    <source>
        <dbReference type="Pfam" id="PF10469"/>
    </source>
</evidence>
<sequence length="490" mass="53362">MAHLIAPPCSVQPMTKEDVAVVQAEKRVDAATREQLIKVYGDSRDPHGRPIDLTRPPRRNWTCPACGKTSTDIRHVCGYCLQPEPGYTNQRLICSKSGTAEDGAQSTAAEEVLHADVRRAGTSRDAGVQLLQIPSTERTYRLFSEPHVPTAASHFKPAAVRGDTGVREGVEGEDRAWGDEPNCPEERSCGPHGAAVAADAELRPPNEEKGDGAFTHFVSIPLGKLPAITVNATRVLEDLRSFLGADAHPNHEEEETEDGLSESTASSTFHLKSSATPDLVTSTPKLHMTLLMLTLPTREDVEFAKELLQGPFAAAWAAVKEKAVAGRDSSNAPSLLLSGDTSIAPAHRHPLIRLGGGLQVMKAGRDNQLYQPHKASVVYMGIDDPAALATVQQLQRVLHESFAELIQDRGDAERSRRVLHATIMNKKWRKAHGARRPFDARPILEAFQKACISAGDDGRQLFEIPELELCSRQRYDAETGTYAAEAAVRI</sequence>
<dbReference type="PANTHER" id="PTHR13360">
    <property type="entry name" value="ACTIVATING SIGNAL COINTEGRATOR 1 COMPLEX SUBUNIT 1"/>
    <property type="match status" value="1"/>
</dbReference>
<proteinExistence type="predicted"/>
<feature type="compositionally biased region" description="Basic and acidic residues" evidence="1">
    <location>
        <begin position="172"/>
        <end position="189"/>
    </location>
</feature>
<comment type="caution">
    <text evidence="3">The sequence shown here is derived from an EMBL/GenBank/DDBJ whole genome shotgun (WGS) entry which is preliminary data.</text>
</comment>
<evidence type="ECO:0000313" key="4">
    <source>
        <dbReference type="Proteomes" id="UP000038009"/>
    </source>
</evidence>
<reference evidence="3 4" key="1">
    <citation type="journal article" date="2015" name="PLoS Pathog.">
        <title>Leptomonas seymouri: Adaptations to the Dixenous Life Cycle Analyzed by Genome Sequencing, Transcriptome Profiling and Co-infection with Leishmania donovani.</title>
        <authorList>
            <person name="Kraeva N."/>
            <person name="Butenko A."/>
            <person name="Hlavacova J."/>
            <person name="Kostygov A."/>
            <person name="Myskova J."/>
            <person name="Grybchuk D."/>
            <person name="Lestinova T."/>
            <person name="Votypka J."/>
            <person name="Volf P."/>
            <person name="Opperdoes F."/>
            <person name="Flegontov P."/>
            <person name="Lukes J."/>
            <person name="Yurchenko V."/>
        </authorList>
    </citation>
    <scope>NUCLEOTIDE SEQUENCE [LARGE SCALE GENOMIC DNA]</scope>
    <source>
        <strain evidence="3 4">ATCC 30220</strain>
    </source>
</reference>
<dbReference type="InterPro" id="IPR009210">
    <property type="entry name" value="ASCC1"/>
</dbReference>
<feature type="region of interest" description="Disordered" evidence="1">
    <location>
        <begin position="172"/>
        <end position="191"/>
    </location>
</feature>
<dbReference type="GO" id="GO:0006355">
    <property type="term" value="P:regulation of DNA-templated transcription"/>
    <property type="evidence" value="ECO:0007669"/>
    <property type="project" value="TreeGrafter"/>
</dbReference>
<dbReference type="InterPro" id="IPR019510">
    <property type="entry name" value="AKAP7-like_phosphoesterase"/>
</dbReference>
<dbReference type="OrthoDB" id="277832at2759"/>
<dbReference type="AlphaFoldDB" id="A0A0N0P5X3"/>
<feature type="region of interest" description="Disordered" evidence="1">
    <location>
        <begin position="246"/>
        <end position="277"/>
    </location>
</feature>
<dbReference type="EMBL" id="LJSK01000108">
    <property type="protein sequence ID" value="KPI86959.1"/>
    <property type="molecule type" value="Genomic_DNA"/>
</dbReference>
<organism evidence="3 4">
    <name type="scientific">Leptomonas seymouri</name>
    <dbReference type="NCBI Taxonomy" id="5684"/>
    <lineage>
        <taxon>Eukaryota</taxon>
        <taxon>Discoba</taxon>
        <taxon>Euglenozoa</taxon>
        <taxon>Kinetoplastea</taxon>
        <taxon>Metakinetoplastina</taxon>
        <taxon>Trypanosomatida</taxon>
        <taxon>Trypanosomatidae</taxon>
        <taxon>Leishmaniinae</taxon>
        <taxon>Leptomonas</taxon>
    </lineage>
</organism>
<dbReference type="Pfam" id="PF10469">
    <property type="entry name" value="AKAP7_NLS"/>
    <property type="match status" value="1"/>
</dbReference>
<feature type="compositionally biased region" description="Polar residues" evidence="1">
    <location>
        <begin position="261"/>
        <end position="277"/>
    </location>
</feature>
<gene>
    <name evidence="3" type="ORF">ABL78_3950</name>
</gene>
<evidence type="ECO:0000313" key="3">
    <source>
        <dbReference type="EMBL" id="KPI86959.1"/>
    </source>
</evidence>
<accession>A0A0N0P5X3</accession>
<keyword evidence="4" id="KW-1185">Reference proteome</keyword>
<dbReference type="OMA" id="ELLHGPF"/>
<name>A0A0N0P5X3_LEPSE</name>
<dbReference type="PANTHER" id="PTHR13360:SF1">
    <property type="entry name" value="ACTIVATING SIGNAL COINTEGRATOR 1 COMPLEX SUBUNIT 1"/>
    <property type="match status" value="1"/>
</dbReference>
<evidence type="ECO:0000256" key="1">
    <source>
        <dbReference type="SAM" id="MobiDB-lite"/>
    </source>
</evidence>
<dbReference type="GO" id="GO:0006307">
    <property type="term" value="P:DNA alkylation repair"/>
    <property type="evidence" value="ECO:0007669"/>
    <property type="project" value="InterPro"/>
</dbReference>
<dbReference type="VEuPathDB" id="TriTrypDB:Lsey_0108_0030"/>
<feature type="domain" description="A-kinase anchor protein 7-like phosphoesterase" evidence="2">
    <location>
        <begin position="214"/>
        <end position="489"/>
    </location>
</feature>
<dbReference type="Proteomes" id="UP000038009">
    <property type="component" value="Unassembled WGS sequence"/>
</dbReference>
<dbReference type="Gene3D" id="3.90.1140.10">
    <property type="entry name" value="Cyclic phosphodiesterase"/>
    <property type="match status" value="1"/>
</dbReference>